<evidence type="ECO:0000259" key="16">
    <source>
        <dbReference type="SMART" id="SM00904"/>
    </source>
</evidence>
<keyword evidence="5 15" id="KW-0288">FMN</keyword>
<dbReference type="Pfam" id="PF01687">
    <property type="entry name" value="Flavokinase"/>
    <property type="match status" value="1"/>
</dbReference>
<dbReference type="Gene3D" id="2.40.30.30">
    <property type="entry name" value="Riboflavin kinase-like"/>
    <property type="match status" value="1"/>
</dbReference>
<comment type="catalytic activity">
    <reaction evidence="13 15">
        <text>riboflavin + ATP = FMN + ADP + H(+)</text>
        <dbReference type="Rhea" id="RHEA:14357"/>
        <dbReference type="ChEBI" id="CHEBI:15378"/>
        <dbReference type="ChEBI" id="CHEBI:30616"/>
        <dbReference type="ChEBI" id="CHEBI:57986"/>
        <dbReference type="ChEBI" id="CHEBI:58210"/>
        <dbReference type="ChEBI" id="CHEBI:456216"/>
        <dbReference type="EC" id="2.7.1.26"/>
    </reaction>
</comment>
<keyword evidence="9 15" id="KW-0418">Kinase</keyword>
<evidence type="ECO:0000256" key="11">
    <source>
        <dbReference type="ARBA" id="ARBA00022840"/>
    </source>
</evidence>
<dbReference type="SMART" id="SM00904">
    <property type="entry name" value="Flavokinase"/>
    <property type="match status" value="1"/>
</dbReference>
<dbReference type="InterPro" id="IPR015864">
    <property type="entry name" value="FAD_synthase"/>
</dbReference>
<keyword evidence="6 15" id="KW-0808">Transferase</keyword>
<evidence type="ECO:0000313" key="17">
    <source>
        <dbReference type="EMBL" id="NYH89448.1"/>
    </source>
</evidence>
<proteinExistence type="inferred from homology"/>
<dbReference type="InterPro" id="IPR023468">
    <property type="entry name" value="Riboflavin_kinase"/>
</dbReference>
<evidence type="ECO:0000256" key="5">
    <source>
        <dbReference type="ARBA" id="ARBA00022643"/>
    </source>
</evidence>
<dbReference type="Gene3D" id="3.40.50.620">
    <property type="entry name" value="HUPs"/>
    <property type="match status" value="1"/>
</dbReference>
<comment type="catalytic activity">
    <reaction evidence="14 15">
        <text>FMN + ATP + H(+) = FAD + diphosphate</text>
        <dbReference type="Rhea" id="RHEA:17237"/>
        <dbReference type="ChEBI" id="CHEBI:15378"/>
        <dbReference type="ChEBI" id="CHEBI:30616"/>
        <dbReference type="ChEBI" id="CHEBI:33019"/>
        <dbReference type="ChEBI" id="CHEBI:57692"/>
        <dbReference type="ChEBI" id="CHEBI:58210"/>
        <dbReference type="EC" id="2.7.7.2"/>
    </reaction>
</comment>
<evidence type="ECO:0000256" key="4">
    <source>
        <dbReference type="ARBA" id="ARBA00022630"/>
    </source>
</evidence>
<evidence type="ECO:0000256" key="9">
    <source>
        <dbReference type="ARBA" id="ARBA00022777"/>
    </source>
</evidence>
<dbReference type="SUPFAM" id="SSF82114">
    <property type="entry name" value="Riboflavin kinase-like"/>
    <property type="match status" value="1"/>
</dbReference>
<dbReference type="InterPro" id="IPR014729">
    <property type="entry name" value="Rossmann-like_a/b/a_fold"/>
</dbReference>
<dbReference type="UniPathway" id="UPA00276">
    <property type="reaction ID" value="UER00406"/>
</dbReference>
<dbReference type="AlphaFoldDB" id="A0A852ZCB6"/>
<evidence type="ECO:0000256" key="3">
    <source>
        <dbReference type="ARBA" id="ARBA00005201"/>
    </source>
</evidence>
<dbReference type="PIRSF" id="PIRSF004491">
    <property type="entry name" value="FAD_Synth"/>
    <property type="match status" value="1"/>
</dbReference>
<dbReference type="GO" id="GO:0006747">
    <property type="term" value="P:FAD biosynthetic process"/>
    <property type="evidence" value="ECO:0007669"/>
    <property type="project" value="UniProtKB-UniRule"/>
</dbReference>
<dbReference type="FunFam" id="3.40.50.620:FF:000021">
    <property type="entry name" value="Riboflavin biosynthesis protein"/>
    <property type="match status" value="1"/>
</dbReference>
<organism evidence="17 18">
    <name type="scientific">Actinopolymorpha rutila</name>
    <dbReference type="NCBI Taxonomy" id="446787"/>
    <lineage>
        <taxon>Bacteria</taxon>
        <taxon>Bacillati</taxon>
        <taxon>Actinomycetota</taxon>
        <taxon>Actinomycetes</taxon>
        <taxon>Propionibacteriales</taxon>
        <taxon>Actinopolymorphaceae</taxon>
        <taxon>Actinopolymorpha</taxon>
    </lineage>
</organism>
<dbReference type="PANTHER" id="PTHR22749">
    <property type="entry name" value="RIBOFLAVIN KINASE/FMN ADENYLYLTRANSFERASE"/>
    <property type="match status" value="1"/>
</dbReference>
<dbReference type="FunFam" id="2.40.30.30:FF:000003">
    <property type="entry name" value="Riboflavin biosynthesis protein"/>
    <property type="match status" value="1"/>
</dbReference>
<comment type="pathway">
    <text evidence="3 15">Cofactor biosynthesis; FMN biosynthesis; FMN from riboflavin (ATP route): step 1/1.</text>
</comment>
<evidence type="ECO:0000256" key="10">
    <source>
        <dbReference type="ARBA" id="ARBA00022827"/>
    </source>
</evidence>
<dbReference type="Pfam" id="PF06574">
    <property type="entry name" value="FAD_syn"/>
    <property type="match status" value="1"/>
</dbReference>
<dbReference type="GO" id="GO:0005524">
    <property type="term" value="F:ATP binding"/>
    <property type="evidence" value="ECO:0007669"/>
    <property type="project" value="UniProtKB-UniRule"/>
</dbReference>
<keyword evidence="11 15" id="KW-0067">ATP-binding</keyword>
<dbReference type="RefSeq" id="WP_179787174.1">
    <property type="nucleotide sequence ID" value="NZ_BAAARR010000008.1"/>
</dbReference>
<reference evidence="17 18" key="1">
    <citation type="submission" date="2020-07" db="EMBL/GenBank/DDBJ databases">
        <title>Sequencing the genomes of 1000 actinobacteria strains.</title>
        <authorList>
            <person name="Klenk H.-P."/>
        </authorList>
    </citation>
    <scope>NUCLEOTIDE SEQUENCE [LARGE SCALE GENOMIC DNA]</scope>
    <source>
        <strain evidence="17 18">DSM 18448</strain>
    </source>
</reference>
<name>A0A852ZCB6_9ACTN</name>
<evidence type="ECO:0000256" key="6">
    <source>
        <dbReference type="ARBA" id="ARBA00022679"/>
    </source>
</evidence>
<keyword evidence="8 15" id="KW-0547">Nucleotide-binding</keyword>
<dbReference type="GO" id="GO:0008531">
    <property type="term" value="F:riboflavin kinase activity"/>
    <property type="evidence" value="ECO:0007669"/>
    <property type="project" value="UniProtKB-UniRule"/>
</dbReference>
<dbReference type="Proteomes" id="UP000579605">
    <property type="component" value="Unassembled WGS sequence"/>
</dbReference>
<keyword evidence="4 15" id="KW-0285">Flavoprotein</keyword>
<dbReference type="EC" id="2.7.7.2" evidence="15"/>
<dbReference type="CDD" id="cd02064">
    <property type="entry name" value="FAD_synthetase_N"/>
    <property type="match status" value="1"/>
</dbReference>
<evidence type="ECO:0000256" key="7">
    <source>
        <dbReference type="ARBA" id="ARBA00022695"/>
    </source>
</evidence>
<evidence type="ECO:0000313" key="18">
    <source>
        <dbReference type="Proteomes" id="UP000579605"/>
    </source>
</evidence>
<keyword evidence="7 15" id="KW-0548">Nucleotidyltransferase</keyword>
<dbReference type="InterPro" id="IPR002606">
    <property type="entry name" value="Riboflavin_kinase_bac"/>
</dbReference>
<gene>
    <name evidence="17" type="ORF">F4554_002086</name>
</gene>
<dbReference type="GO" id="GO:0003919">
    <property type="term" value="F:FMN adenylyltransferase activity"/>
    <property type="evidence" value="ECO:0007669"/>
    <property type="project" value="UniProtKB-UniRule"/>
</dbReference>
<dbReference type="EC" id="2.7.1.26" evidence="15"/>
<keyword evidence="10 15" id="KW-0274">FAD</keyword>
<dbReference type="UniPathway" id="UPA00277">
    <property type="reaction ID" value="UER00407"/>
</dbReference>
<keyword evidence="12" id="KW-0511">Multifunctional enzyme</keyword>
<dbReference type="PANTHER" id="PTHR22749:SF6">
    <property type="entry name" value="RIBOFLAVIN KINASE"/>
    <property type="match status" value="1"/>
</dbReference>
<dbReference type="InterPro" id="IPR004821">
    <property type="entry name" value="Cyt_trans-like"/>
</dbReference>
<evidence type="ECO:0000256" key="12">
    <source>
        <dbReference type="ARBA" id="ARBA00023268"/>
    </source>
</evidence>
<dbReference type="EMBL" id="JACBZH010000001">
    <property type="protein sequence ID" value="NYH89448.1"/>
    <property type="molecule type" value="Genomic_DNA"/>
</dbReference>
<evidence type="ECO:0000256" key="13">
    <source>
        <dbReference type="ARBA" id="ARBA00047880"/>
    </source>
</evidence>
<dbReference type="NCBIfam" id="NF004160">
    <property type="entry name" value="PRK05627.1-3"/>
    <property type="match status" value="1"/>
</dbReference>
<sequence>MQRWTDLTGADPLFGPTVVTIGVFDGVHRGHQRVLARTRELAREHGARSVVVTFDPHPASVVRPEAVPPLLATVERRLELFEAYGMDGVVVVPFDKERSREPAEDFVRELVRALRPVAVVVGDDFRFGHKAAGNVDLLRTLGGQLGFAVEGLTRAVKVPSTADPAPAGAAPTDAGTADVPVDAVSSTAVRDRLAAGDVAGARALLGHTFRVDGVVVEGAHRGRELGFPTANVPASTALALPADGVYAGWLRVADVDGPGPQVLPAAISVGTNPQFGHEPRRVESYVLDRDDLDLYGRPIAVEFVDRVRGQETYDSVDALVTQIRADVEHVRRVLAADRGVGGPG</sequence>
<evidence type="ECO:0000256" key="15">
    <source>
        <dbReference type="PIRNR" id="PIRNR004491"/>
    </source>
</evidence>
<dbReference type="SUPFAM" id="SSF52374">
    <property type="entry name" value="Nucleotidylyl transferase"/>
    <property type="match status" value="1"/>
</dbReference>
<comment type="function">
    <text evidence="1">Catalyzes the phosphorylation of riboflavin to FMN followed by the adenylation of FMN to FAD.</text>
</comment>
<evidence type="ECO:0000256" key="1">
    <source>
        <dbReference type="ARBA" id="ARBA00002121"/>
    </source>
</evidence>
<dbReference type="NCBIfam" id="TIGR00125">
    <property type="entry name" value="cyt_tran_rel"/>
    <property type="match status" value="1"/>
</dbReference>
<evidence type="ECO:0000256" key="8">
    <source>
        <dbReference type="ARBA" id="ARBA00022741"/>
    </source>
</evidence>
<comment type="pathway">
    <text evidence="2 15">Cofactor biosynthesis; FAD biosynthesis; FAD from FMN: step 1/1.</text>
</comment>
<evidence type="ECO:0000256" key="2">
    <source>
        <dbReference type="ARBA" id="ARBA00004726"/>
    </source>
</evidence>
<dbReference type="InterPro" id="IPR015865">
    <property type="entry name" value="Riboflavin_kinase_bac/euk"/>
</dbReference>
<dbReference type="GO" id="GO:0009231">
    <property type="term" value="P:riboflavin biosynthetic process"/>
    <property type="evidence" value="ECO:0007669"/>
    <property type="project" value="InterPro"/>
</dbReference>
<dbReference type="GO" id="GO:0009398">
    <property type="term" value="P:FMN biosynthetic process"/>
    <property type="evidence" value="ECO:0007669"/>
    <property type="project" value="UniProtKB-UniRule"/>
</dbReference>
<keyword evidence="18" id="KW-1185">Reference proteome</keyword>
<comment type="similarity">
    <text evidence="15">Belongs to the ribF family.</text>
</comment>
<evidence type="ECO:0000256" key="14">
    <source>
        <dbReference type="ARBA" id="ARBA00049494"/>
    </source>
</evidence>
<feature type="domain" description="Riboflavin kinase" evidence="16">
    <location>
        <begin position="204"/>
        <end position="335"/>
    </location>
</feature>
<comment type="caution">
    <text evidence="17">The sequence shown here is derived from an EMBL/GenBank/DDBJ whole genome shotgun (WGS) entry which is preliminary data.</text>
</comment>
<protein>
    <recommendedName>
        <fullName evidence="15">Riboflavin biosynthesis protein</fullName>
    </recommendedName>
    <domain>
        <recommendedName>
            <fullName evidence="15">Riboflavin kinase</fullName>
            <ecNumber evidence="15">2.7.1.26</ecNumber>
        </recommendedName>
        <alternativeName>
            <fullName evidence="15">Flavokinase</fullName>
        </alternativeName>
    </domain>
    <domain>
        <recommendedName>
            <fullName evidence="15">FMN adenylyltransferase</fullName>
            <ecNumber evidence="15">2.7.7.2</ecNumber>
        </recommendedName>
        <alternativeName>
            <fullName evidence="15">FAD pyrophosphorylase</fullName>
        </alternativeName>
        <alternativeName>
            <fullName evidence="15">FAD synthase</fullName>
        </alternativeName>
    </domain>
</protein>
<dbReference type="InterPro" id="IPR023465">
    <property type="entry name" value="Riboflavin_kinase_dom_sf"/>
</dbReference>
<accession>A0A852ZCB6</accession>